<keyword evidence="4" id="KW-1185">Reference proteome</keyword>
<proteinExistence type="inferred from homology"/>
<evidence type="ECO:0000313" key="4">
    <source>
        <dbReference type="Proteomes" id="UP001497516"/>
    </source>
</evidence>
<organism evidence="3 4">
    <name type="scientific">Linum trigynum</name>
    <dbReference type="NCBI Taxonomy" id="586398"/>
    <lineage>
        <taxon>Eukaryota</taxon>
        <taxon>Viridiplantae</taxon>
        <taxon>Streptophyta</taxon>
        <taxon>Embryophyta</taxon>
        <taxon>Tracheophyta</taxon>
        <taxon>Spermatophyta</taxon>
        <taxon>Magnoliopsida</taxon>
        <taxon>eudicotyledons</taxon>
        <taxon>Gunneridae</taxon>
        <taxon>Pentapetalae</taxon>
        <taxon>rosids</taxon>
        <taxon>fabids</taxon>
        <taxon>Malpighiales</taxon>
        <taxon>Linaceae</taxon>
        <taxon>Linum</taxon>
    </lineage>
</organism>
<dbReference type="Gene3D" id="2.60.40.10">
    <property type="entry name" value="Immunoglobulins"/>
    <property type="match status" value="1"/>
</dbReference>
<dbReference type="Proteomes" id="UP001497516">
    <property type="component" value="Chromosome 4"/>
</dbReference>
<protein>
    <recommendedName>
        <fullName evidence="2">MSP domain-containing protein</fullName>
    </recommendedName>
</protein>
<evidence type="ECO:0000256" key="1">
    <source>
        <dbReference type="ARBA" id="ARBA00008932"/>
    </source>
</evidence>
<dbReference type="PANTHER" id="PTHR10809">
    <property type="entry name" value="VESICLE-ASSOCIATED MEMBRANE PROTEIN-ASSOCIATED PROTEIN"/>
    <property type="match status" value="1"/>
</dbReference>
<dbReference type="PROSITE" id="PS50202">
    <property type="entry name" value="MSP"/>
    <property type="match status" value="1"/>
</dbReference>
<feature type="domain" description="MSP" evidence="2">
    <location>
        <begin position="1"/>
        <end position="107"/>
    </location>
</feature>
<dbReference type="GO" id="GO:0005886">
    <property type="term" value="C:plasma membrane"/>
    <property type="evidence" value="ECO:0007669"/>
    <property type="project" value="TreeGrafter"/>
</dbReference>
<dbReference type="InterPro" id="IPR008962">
    <property type="entry name" value="PapD-like_sf"/>
</dbReference>
<dbReference type="InterPro" id="IPR013783">
    <property type="entry name" value="Ig-like_fold"/>
</dbReference>
<dbReference type="GO" id="GO:0005789">
    <property type="term" value="C:endoplasmic reticulum membrane"/>
    <property type="evidence" value="ECO:0007669"/>
    <property type="project" value="InterPro"/>
</dbReference>
<gene>
    <name evidence="3" type="ORF">LTRI10_LOCUS26564</name>
</gene>
<reference evidence="3 4" key="1">
    <citation type="submission" date="2024-04" db="EMBL/GenBank/DDBJ databases">
        <authorList>
            <person name="Fracassetti M."/>
        </authorList>
    </citation>
    <scope>NUCLEOTIDE SEQUENCE [LARGE SCALE GENOMIC DNA]</scope>
</reference>
<dbReference type="EMBL" id="OZ034817">
    <property type="protein sequence ID" value="CAL1385426.1"/>
    <property type="molecule type" value="Genomic_DNA"/>
</dbReference>
<name>A0AAV2EHH9_9ROSI</name>
<dbReference type="InterPro" id="IPR000535">
    <property type="entry name" value="MSP_dom"/>
</dbReference>
<dbReference type="PANTHER" id="PTHR10809:SF110">
    <property type="entry name" value="MSP DOMAIN-CONTAINING PROTEIN"/>
    <property type="match status" value="1"/>
</dbReference>
<evidence type="ECO:0000313" key="3">
    <source>
        <dbReference type="EMBL" id="CAL1385426.1"/>
    </source>
</evidence>
<dbReference type="GO" id="GO:0061817">
    <property type="term" value="P:endoplasmic reticulum-plasma membrane tethering"/>
    <property type="evidence" value="ECO:0007669"/>
    <property type="project" value="TreeGrafter"/>
</dbReference>
<accession>A0AAV2EHH9</accession>
<comment type="similarity">
    <text evidence="1">Belongs to the VAMP-associated protein (VAP) (TC 9.B.17) family.</text>
</comment>
<dbReference type="SUPFAM" id="SSF49354">
    <property type="entry name" value="PapD-like"/>
    <property type="match status" value="1"/>
</dbReference>
<dbReference type="InterPro" id="IPR016763">
    <property type="entry name" value="VAP"/>
</dbReference>
<dbReference type="GO" id="GO:0090158">
    <property type="term" value="P:endoplasmic reticulum membrane organization"/>
    <property type="evidence" value="ECO:0007669"/>
    <property type="project" value="TreeGrafter"/>
</dbReference>
<sequence length="107" mass="12083">MPSTSGNSNVNLMLEMSRKLFAPKSCYMRPPGGIIAPEESLIAAVFKFVEQPESNNEKQAAGELQKCRDEFKIMSLKVKGGMECVPELFEEQKEQVMVERILRVVFL</sequence>
<evidence type="ECO:0000259" key="2">
    <source>
        <dbReference type="PROSITE" id="PS50202"/>
    </source>
</evidence>
<dbReference type="AlphaFoldDB" id="A0AAV2EHH9"/>
<dbReference type="Pfam" id="PF00635">
    <property type="entry name" value="Motile_Sperm"/>
    <property type="match status" value="1"/>
</dbReference>